<proteinExistence type="predicted"/>
<dbReference type="AlphaFoldDB" id="A0A0M9AAK3"/>
<accession>A0A0M9AAK3</accession>
<reference evidence="1 2" key="1">
    <citation type="submission" date="2015-07" db="EMBL/GenBank/DDBJ databases">
        <title>The genome of Melipona quadrifasciata.</title>
        <authorList>
            <person name="Pan H."/>
            <person name="Kapheim K."/>
        </authorList>
    </citation>
    <scope>NUCLEOTIDE SEQUENCE [LARGE SCALE GENOMIC DNA]</scope>
    <source>
        <strain evidence="1">0111107301</strain>
        <tissue evidence="1">Whole body</tissue>
    </source>
</reference>
<name>A0A0M9AAK3_9HYME</name>
<evidence type="ECO:0000313" key="2">
    <source>
        <dbReference type="Proteomes" id="UP000053105"/>
    </source>
</evidence>
<sequence length="241" mass="27874">MPFTANRPNEATNDEFAKTFAPTNRVEAVLNLRESRRAPCAMEHNSEAKVIAQPYDPTVVEQSLELGGQLATCGDFDLPILIESTTTRGNLQTIQSILKKINMLDCTALHNRRVENKQMKIESKNGGKWNNGLVCNKYECENVHEHRYLTNKRYLAILTILNFEDDEKYKELTFNPNISLAGWIYTPLNIRHLTMNQRWEETFGPPCRRTNKRKTRQQAENLVTGTKFLTKFHQLYLDRIA</sequence>
<dbReference type="Proteomes" id="UP000053105">
    <property type="component" value="Unassembled WGS sequence"/>
</dbReference>
<gene>
    <name evidence="1" type="ORF">WN51_05460</name>
</gene>
<dbReference type="EMBL" id="KQ435699">
    <property type="protein sequence ID" value="KOX80605.1"/>
    <property type="molecule type" value="Genomic_DNA"/>
</dbReference>
<protein>
    <submittedName>
        <fullName evidence="1">Uncharacterized protein</fullName>
    </submittedName>
</protein>
<evidence type="ECO:0000313" key="1">
    <source>
        <dbReference type="EMBL" id="KOX80605.1"/>
    </source>
</evidence>
<keyword evidence="2" id="KW-1185">Reference proteome</keyword>
<organism evidence="1 2">
    <name type="scientific">Melipona quadrifasciata</name>
    <dbReference type="NCBI Taxonomy" id="166423"/>
    <lineage>
        <taxon>Eukaryota</taxon>
        <taxon>Metazoa</taxon>
        <taxon>Ecdysozoa</taxon>
        <taxon>Arthropoda</taxon>
        <taxon>Hexapoda</taxon>
        <taxon>Insecta</taxon>
        <taxon>Pterygota</taxon>
        <taxon>Neoptera</taxon>
        <taxon>Endopterygota</taxon>
        <taxon>Hymenoptera</taxon>
        <taxon>Apocrita</taxon>
        <taxon>Aculeata</taxon>
        <taxon>Apoidea</taxon>
        <taxon>Anthophila</taxon>
        <taxon>Apidae</taxon>
        <taxon>Melipona</taxon>
    </lineage>
</organism>